<evidence type="ECO:0000256" key="2">
    <source>
        <dbReference type="SAM" id="SignalP"/>
    </source>
</evidence>
<dbReference type="Gene3D" id="2.60.40.10">
    <property type="entry name" value="Immunoglobulins"/>
    <property type="match status" value="1"/>
</dbReference>
<accession>E0Q9T6</accession>
<keyword evidence="1" id="KW-0812">Transmembrane</keyword>
<feature type="domain" description="SpaA-like prealbumin fold" evidence="3">
    <location>
        <begin position="400"/>
        <end position="530"/>
    </location>
</feature>
<keyword evidence="1" id="KW-0472">Membrane</keyword>
<dbReference type="InterPro" id="IPR026466">
    <property type="entry name" value="Fim_isopep_form_D2_dom"/>
</dbReference>
<dbReference type="Gene3D" id="2.60.40.740">
    <property type="match status" value="1"/>
</dbReference>
<protein>
    <submittedName>
        <fullName evidence="4">LPXTG-motif cell wall anchor domain protein</fullName>
    </submittedName>
</protein>
<feature type="signal peptide" evidence="2">
    <location>
        <begin position="1"/>
        <end position="44"/>
    </location>
</feature>
<comment type="caution">
    <text evidence="4">The sequence shown here is derived from an EMBL/GenBank/DDBJ whole genome shotgun (WGS) entry which is preliminary data.</text>
</comment>
<dbReference type="AlphaFoldDB" id="E0Q9T6"/>
<dbReference type="Proteomes" id="UP000003323">
    <property type="component" value="Unassembled WGS sequence"/>
</dbReference>
<dbReference type="HOGENOM" id="CLU_028873_2_0_11"/>
<evidence type="ECO:0000313" key="4">
    <source>
        <dbReference type="EMBL" id="EFM40711.1"/>
    </source>
</evidence>
<proteinExistence type="predicted"/>
<feature type="chain" id="PRO_5003138991" evidence="2">
    <location>
        <begin position="45"/>
        <end position="597"/>
    </location>
</feature>
<keyword evidence="2" id="KW-0732">Signal</keyword>
<keyword evidence="1" id="KW-1133">Transmembrane helix</keyword>
<evidence type="ECO:0000259" key="3">
    <source>
        <dbReference type="Pfam" id="PF17802"/>
    </source>
</evidence>
<dbReference type="GO" id="GO:0005975">
    <property type="term" value="P:carbohydrate metabolic process"/>
    <property type="evidence" value="ECO:0007669"/>
    <property type="project" value="UniProtKB-ARBA"/>
</dbReference>
<name>E0Q9T6_9BIFI</name>
<dbReference type="InterPro" id="IPR041033">
    <property type="entry name" value="SpaA_PFL_dom_1"/>
</dbReference>
<dbReference type="Pfam" id="PF17802">
    <property type="entry name" value="SpaA"/>
    <property type="match status" value="1"/>
</dbReference>
<dbReference type="InterPro" id="IPR013783">
    <property type="entry name" value="Ig-like_fold"/>
</dbReference>
<feature type="transmembrane region" description="Helical" evidence="1">
    <location>
        <begin position="561"/>
        <end position="586"/>
    </location>
</feature>
<reference evidence="4 5" key="1">
    <citation type="submission" date="2010-08" db="EMBL/GenBank/DDBJ databases">
        <authorList>
            <person name="Muzny D."/>
            <person name="Qin X."/>
            <person name="Deng J."/>
            <person name="Jiang H."/>
            <person name="Liu Y."/>
            <person name="Qu J."/>
            <person name="Song X.-Z."/>
            <person name="Zhang L."/>
            <person name="Thornton R."/>
            <person name="Coyle M."/>
            <person name="Francisco L."/>
            <person name="Jackson L."/>
            <person name="Javaid M."/>
            <person name="Korchina V."/>
            <person name="Kovar C."/>
            <person name="Mata R."/>
            <person name="Mathew T."/>
            <person name="Ngo R."/>
            <person name="Nguyen L."/>
            <person name="Nguyen N."/>
            <person name="Okwuonu G."/>
            <person name="Ongeri F."/>
            <person name="Pham C."/>
            <person name="Simmons D."/>
            <person name="Wilczek-Boney K."/>
            <person name="Hale W."/>
            <person name="Jakkamsetti A."/>
            <person name="Pham P."/>
            <person name="Ruth R."/>
            <person name="San Lucas F."/>
            <person name="Warren J."/>
            <person name="Zhang J."/>
            <person name="Zhao Z."/>
            <person name="Zhou C."/>
            <person name="Zhu D."/>
            <person name="Lee S."/>
            <person name="Bess C."/>
            <person name="Blankenburg K."/>
            <person name="Forbes L."/>
            <person name="Fu Q."/>
            <person name="Gubbala S."/>
            <person name="Hirani K."/>
            <person name="Jayaseelan J.C."/>
            <person name="Lara F."/>
            <person name="Munidasa M."/>
            <person name="Palculict T."/>
            <person name="Patil S."/>
            <person name="Pu L.-L."/>
            <person name="Saada N."/>
            <person name="Tang L."/>
            <person name="Weissenberger G."/>
            <person name="Zhu Y."/>
            <person name="Hemphill L."/>
            <person name="Shang Y."/>
            <person name="Youmans B."/>
            <person name="Ayvaz T."/>
            <person name="Ross M."/>
            <person name="Santibanez J."/>
            <person name="Aqrawi P."/>
            <person name="Gross S."/>
            <person name="Joshi V."/>
            <person name="Fowler G."/>
            <person name="Nazareth L."/>
            <person name="Reid J."/>
            <person name="Worley K."/>
            <person name="Petrosino J."/>
            <person name="Highlander S."/>
            <person name="Gibbs R."/>
        </authorList>
    </citation>
    <scope>NUCLEOTIDE SEQUENCE [LARGE SCALE GENOMIC DNA]</scope>
    <source>
        <strain evidence="4 5">ATCC 27679</strain>
    </source>
</reference>
<sequence length="597" mass="61164">MDRRDANNRTREEGLMKMRKLFAAVAAAATLIGGMVLSASSAQADGVAAGTTITVNNPQVGHTYTAYKFANFTSVTAGEGANGSKIAHVEITTESAWVNVVTAAAEAATGASIPAEYTQNPAAYVATFDAATLREFADALTIPTGTSAAGTPLSGTTEGAASGTISGLTASSWYLVKDTVKSNNNDVQGGPEAIVATQIIDGNGVTYGEFVNGLKADAKQNAITAMGEFNAKATVPSAPVKTVTSLTDCAANNNTNTKCTVRVGQTLSYNVTAKVPTDYASYDAYTFTFTDTPGTGLTVSSANIKVNGTKVSAVSSITITGFTNGDLVGNGSAAFTVILSKTALDTVLNGKTATNNYYDIELTYDAVVNESAENTVTNTTTVTDPSGTSEPGKVEKNVGQFSIKKVGKDDNGGWTTALAGAEFSIIPADDDTARRYDANATAETATALKFTEITGGNKGSYTLNADQSATSGVTSALATSSDSNNKGQLKLNGLAQGTYTVKETKAPAGYSSQFLPTFTVTVNADGTVTFSDLGNLDLVAGDATAKTATVRNVKSLTQLPLTGGAGIILFSVIAALLVAVAAIATVRIRAVKRELQA</sequence>
<gene>
    <name evidence="4" type="ORF">HMPREF0168_1734</name>
</gene>
<organism evidence="4 5">
    <name type="scientific">Bifidobacterium dentium ATCC 27679</name>
    <dbReference type="NCBI Taxonomy" id="871562"/>
    <lineage>
        <taxon>Bacteria</taxon>
        <taxon>Bacillati</taxon>
        <taxon>Actinomycetota</taxon>
        <taxon>Actinomycetes</taxon>
        <taxon>Bifidobacteriales</taxon>
        <taxon>Bifidobacteriaceae</taxon>
        <taxon>Bifidobacterium</taxon>
    </lineage>
</organism>
<evidence type="ECO:0000313" key="5">
    <source>
        <dbReference type="Proteomes" id="UP000003323"/>
    </source>
</evidence>
<evidence type="ECO:0000256" key="1">
    <source>
        <dbReference type="SAM" id="Phobius"/>
    </source>
</evidence>
<dbReference type="NCBIfam" id="TIGR04226">
    <property type="entry name" value="RrgB_K2N_iso_D2"/>
    <property type="match status" value="1"/>
</dbReference>
<dbReference type="EMBL" id="AEEQ01000011">
    <property type="protein sequence ID" value="EFM40711.1"/>
    <property type="molecule type" value="Genomic_DNA"/>
</dbReference>